<protein>
    <submittedName>
        <fullName evidence="10">Putative cation efflux system protein</fullName>
    </submittedName>
</protein>
<organism evidence="10 11">
    <name type="scientific">Blastopirellula retiformator</name>
    <dbReference type="NCBI Taxonomy" id="2527970"/>
    <lineage>
        <taxon>Bacteria</taxon>
        <taxon>Pseudomonadati</taxon>
        <taxon>Planctomycetota</taxon>
        <taxon>Planctomycetia</taxon>
        <taxon>Pirellulales</taxon>
        <taxon>Pirellulaceae</taxon>
        <taxon>Blastopirellula</taxon>
    </lineage>
</organism>
<feature type="domain" description="Cation efflux protein transmembrane" evidence="8">
    <location>
        <begin position="22"/>
        <end position="215"/>
    </location>
</feature>
<dbReference type="InterPro" id="IPR036837">
    <property type="entry name" value="Cation_efflux_CTD_sf"/>
</dbReference>
<dbReference type="FunFam" id="1.20.1510.10:FF:000006">
    <property type="entry name" value="Divalent cation efflux transporter"/>
    <property type="match status" value="1"/>
</dbReference>
<keyword evidence="5 7" id="KW-1133">Transmembrane helix</keyword>
<feature type="transmembrane region" description="Helical" evidence="7">
    <location>
        <begin position="161"/>
        <end position="179"/>
    </location>
</feature>
<dbReference type="Gene3D" id="1.20.1510.10">
    <property type="entry name" value="Cation efflux protein transmembrane domain"/>
    <property type="match status" value="1"/>
</dbReference>
<dbReference type="InterPro" id="IPR027469">
    <property type="entry name" value="Cation_efflux_TMD_sf"/>
</dbReference>
<dbReference type="InterPro" id="IPR050291">
    <property type="entry name" value="CDF_Transporter"/>
</dbReference>
<keyword evidence="4 7" id="KW-0812">Transmembrane</keyword>
<evidence type="ECO:0000256" key="3">
    <source>
        <dbReference type="ARBA" id="ARBA00022448"/>
    </source>
</evidence>
<evidence type="ECO:0000256" key="1">
    <source>
        <dbReference type="ARBA" id="ARBA00004141"/>
    </source>
</evidence>
<dbReference type="GO" id="GO:0016020">
    <property type="term" value="C:membrane"/>
    <property type="evidence" value="ECO:0007669"/>
    <property type="project" value="UniProtKB-SubCell"/>
</dbReference>
<dbReference type="NCBIfam" id="TIGR01297">
    <property type="entry name" value="CDF"/>
    <property type="match status" value="1"/>
</dbReference>
<feature type="transmembrane region" description="Helical" evidence="7">
    <location>
        <begin position="21"/>
        <end position="47"/>
    </location>
</feature>
<evidence type="ECO:0000313" key="10">
    <source>
        <dbReference type="EMBL" id="TWT33062.1"/>
    </source>
</evidence>
<accession>A0A5C5V5N7</accession>
<dbReference type="PANTHER" id="PTHR43840:SF15">
    <property type="entry name" value="MITOCHONDRIAL METAL TRANSPORTER 1-RELATED"/>
    <property type="match status" value="1"/>
</dbReference>
<evidence type="ECO:0000256" key="7">
    <source>
        <dbReference type="SAM" id="Phobius"/>
    </source>
</evidence>
<sequence>MNPSSGSSPAPLYRSASRAAWFGLGVNLTLGIVKLVGGLLGSSFALISDAVNSLGDSLTSIVVIYGLWYAQRPADDEHPYGHTRAEAVAASNVAMLIFISAMFIGWEAISRLGSEHAVPPVWTMWIAAANIVIKESLFWYKLSISRRTGSLSIAASAWDHRSDALCSLAVLIGLAVVRWGGPDYMWADEGAALVVVGAILLNTGRIYRQATSELLDPQASDELIQQIRAAAEAVPGVRAVEKLWVRKTGLEFLADIHIEVDAQLTVDAGHRIGHQVKDKLIQQFVQLRDVLVHLEPYPHEHSGDA</sequence>
<proteinExistence type="inferred from homology"/>
<dbReference type="Pfam" id="PF16916">
    <property type="entry name" value="ZT_dimer"/>
    <property type="match status" value="1"/>
</dbReference>
<evidence type="ECO:0000256" key="2">
    <source>
        <dbReference type="ARBA" id="ARBA00008114"/>
    </source>
</evidence>
<evidence type="ECO:0000256" key="6">
    <source>
        <dbReference type="ARBA" id="ARBA00023136"/>
    </source>
</evidence>
<comment type="subcellular location">
    <subcellularLocation>
        <location evidence="1">Membrane</location>
        <topology evidence="1">Multi-pass membrane protein</topology>
    </subcellularLocation>
</comment>
<dbReference type="Gene3D" id="3.30.70.1350">
    <property type="entry name" value="Cation efflux protein, cytoplasmic domain"/>
    <property type="match status" value="1"/>
</dbReference>
<dbReference type="InterPro" id="IPR002524">
    <property type="entry name" value="Cation_efflux"/>
</dbReference>
<dbReference type="Proteomes" id="UP000318878">
    <property type="component" value="Unassembled WGS sequence"/>
</dbReference>
<keyword evidence="11" id="KW-1185">Reference proteome</keyword>
<gene>
    <name evidence="10" type="ORF">Enr8_28820</name>
</gene>
<evidence type="ECO:0000259" key="8">
    <source>
        <dbReference type="Pfam" id="PF01545"/>
    </source>
</evidence>
<dbReference type="OrthoDB" id="9806522at2"/>
<dbReference type="PANTHER" id="PTHR43840">
    <property type="entry name" value="MITOCHONDRIAL METAL TRANSPORTER 1-RELATED"/>
    <property type="match status" value="1"/>
</dbReference>
<reference evidence="10 11" key="1">
    <citation type="submission" date="2019-02" db="EMBL/GenBank/DDBJ databases">
        <title>Deep-cultivation of Planctomycetes and their phenomic and genomic characterization uncovers novel biology.</title>
        <authorList>
            <person name="Wiegand S."/>
            <person name="Jogler M."/>
            <person name="Boedeker C."/>
            <person name="Pinto D."/>
            <person name="Vollmers J."/>
            <person name="Rivas-Marin E."/>
            <person name="Kohn T."/>
            <person name="Peeters S.H."/>
            <person name="Heuer A."/>
            <person name="Rast P."/>
            <person name="Oberbeckmann S."/>
            <person name="Bunk B."/>
            <person name="Jeske O."/>
            <person name="Meyerdierks A."/>
            <person name="Storesund J.E."/>
            <person name="Kallscheuer N."/>
            <person name="Luecker S."/>
            <person name="Lage O.M."/>
            <person name="Pohl T."/>
            <person name="Merkel B.J."/>
            <person name="Hornburger P."/>
            <person name="Mueller R.-W."/>
            <person name="Bruemmer F."/>
            <person name="Labrenz M."/>
            <person name="Spormann A.M."/>
            <person name="Op Den Camp H."/>
            <person name="Overmann J."/>
            <person name="Amann R."/>
            <person name="Jetten M.S.M."/>
            <person name="Mascher T."/>
            <person name="Medema M.H."/>
            <person name="Devos D.P."/>
            <person name="Kaster A.-K."/>
            <person name="Ovreas L."/>
            <person name="Rohde M."/>
            <person name="Galperin M.Y."/>
            <person name="Jogler C."/>
        </authorList>
    </citation>
    <scope>NUCLEOTIDE SEQUENCE [LARGE SCALE GENOMIC DNA]</scope>
    <source>
        <strain evidence="10 11">Enr8</strain>
    </source>
</reference>
<comment type="caution">
    <text evidence="10">The sequence shown here is derived from an EMBL/GenBank/DDBJ whole genome shotgun (WGS) entry which is preliminary data.</text>
</comment>
<dbReference type="GO" id="GO:0008324">
    <property type="term" value="F:monoatomic cation transmembrane transporter activity"/>
    <property type="evidence" value="ECO:0007669"/>
    <property type="project" value="InterPro"/>
</dbReference>
<feature type="transmembrane region" description="Helical" evidence="7">
    <location>
        <begin position="121"/>
        <end position="140"/>
    </location>
</feature>
<dbReference type="SUPFAM" id="SSF161111">
    <property type="entry name" value="Cation efflux protein transmembrane domain-like"/>
    <property type="match status" value="1"/>
</dbReference>
<evidence type="ECO:0000256" key="4">
    <source>
        <dbReference type="ARBA" id="ARBA00022692"/>
    </source>
</evidence>
<evidence type="ECO:0000259" key="9">
    <source>
        <dbReference type="Pfam" id="PF16916"/>
    </source>
</evidence>
<feature type="transmembrane region" description="Helical" evidence="7">
    <location>
        <begin position="191"/>
        <end position="207"/>
    </location>
</feature>
<evidence type="ECO:0000313" key="11">
    <source>
        <dbReference type="Proteomes" id="UP000318878"/>
    </source>
</evidence>
<comment type="similarity">
    <text evidence="2">Belongs to the cation diffusion facilitator (CDF) transporter (TC 2.A.4) family.</text>
</comment>
<dbReference type="RefSeq" id="WP_146432589.1">
    <property type="nucleotide sequence ID" value="NZ_SJPF01000003.1"/>
</dbReference>
<keyword evidence="6 7" id="KW-0472">Membrane</keyword>
<dbReference type="EMBL" id="SJPF01000003">
    <property type="protein sequence ID" value="TWT33062.1"/>
    <property type="molecule type" value="Genomic_DNA"/>
</dbReference>
<dbReference type="InterPro" id="IPR058533">
    <property type="entry name" value="Cation_efflux_TM"/>
</dbReference>
<dbReference type="InterPro" id="IPR027470">
    <property type="entry name" value="Cation_efflux_CTD"/>
</dbReference>
<name>A0A5C5V5N7_9BACT</name>
<evidence type="ECO:0000256" key="5">
    <source>
        <dbReference type="ARBA" id="ARBA00022989"/>
    </source>
</evidence>
<feature type="transmembrane region" description="Helical" evidence="7">
    <location>
        <begin position="90"/>
        <end position="109"/>
    </location>
</feature>
<dbReference type="SUPFAM" id="SSF160240">
    <property type="entry name" value="Cation efflux protein cytoplasmic domain-like"/>
    <property type="match status" value="1"/>
</dbReference>
<dbReference type="Pfam" id="PF01545">
    <property type="entry name" value="Cation_efflux"/>
    <property type="match status" value="1"/>
</dbReference>
<dbReference type="AlphaFoldDB" id="A0A5C5V5N7"/>
<keyword evidence="3" id="KW-0813">Transport</keyword>
<feature type="domain" description="Cation efflux protein cytoplasmic" evidence="9">
    <location>
        <begin position="220"/>
        <end position="297"/>
    </location>
</feature>